<comment type="function">
    <text evidence="8 9">Component of the signal peptidase complex (SPC) which catalyzes the cleavage of N-terminal signal sequences from nascent proteins as they are translocated into the lumen of the endoplasmic reticulum. Enhances the enzymatic activity of SPC and facilitates the interactions between different components of the translocation site.</text>
</comment>
<dbReference type="eggNOG" id="KOG4072">
    <property type="taxonomic scope" value="Eukaryota"/>
</dbReference>
<evidence type="ECO:0000256" key="9">
    <source>
        <dbReference type="RuleBase" id="RU368033"/>
    </source>
</evidence>
<dbReference type="Proteomes" id="UP000002630">
    <property type="component" value="Linkage Group LG24"/>
</dbReference>
<accession>D8LDY7</accession>
<dbReference type="GO" id="GO:0005787">
    <property type="term" value="C:signal peptidase complex"/>
    <property type="evidence" value="ECO:0007669"/>
    <property type="project" value="UniProtKB-UniRule"/>
</dbReference>
<name>D8LDY7_ECTSI</name>
<dbReference type="Pfam" id="PF06703">
    <property type="entry name" value="SPC25"/>
    <property type="match status" value="1"/>
</dbReference>
<dbReference type="PANTHER" id="PTHR13085:SF0">
    <property type="entry name" value="SIGNAL PEPTIDASE COMPLEX SUBUNIT 2"/>
    <property type="match status" value="1"/>
</dbReference>
<dbReference type="EMBL" id="FN649749">
    <property type="protein sequence ID" value="CBN75563.1"/>
    <property type="molecule type" value="Genomic_DNA"/>
</dbReference>
<dbReference type="PANTHER" id="PTHR13085">
    <property type="entry name" value="MICROSOMAL SIGNAL PEPTIDASE 25 KDA SUBUNIT"/>
    <property type="match status" value="1"/>
</dbReference>
<keyword evidence="7 9" id="KW-0472">Membrane</keyword>
<feature type="transmembrane region" description="Helical" evidence="9">
    <location>
        <begin position="73"/>
        <end position="96"/>
    </location>
</feature>
<dbReference type="STRING" id="2880.D8LDY7"/>
<gene>
    <name evidence="11" type="primary">Spc2</name>
    <name evidence="11" type="ORF">Esi_0128_0052</name>
</gene>
<evidence type="ECO:0000256" key="8">
    <source>
        <dbReference type="ARBA" id="ARBA00045608"/>
    </source>
</evidence>
<keyword evidence="6 9" id="KW-1133">Transmembrane helix</keyword>
<dbReference type="InterPro" id="IPR009582">
    <property type="entry name" value="Spc2/SPCS2"/>
</dbReference>
<evidence type="ECO:0000313" key="11">
    <source>
        <dbReference type="EMBL" id="CBN75563.1"/>
    </source>
</evidence>
<dbReference type="OMA" id="INKWDGT"/>
<feature type="transmembrane region" description="Helical" evidence="9">
    <location>
        <begin position="48"/>
        <end position="67"/>
    </location>
</feature>
<keyword evidence="12" id="KW-1185">Reference proteome</keyword>
<evidence type="ECO:0000313" key="12">
    <source>
        <dbReference type="Proteomes" id="UP000002630"/>
    </source>
</evidence>
<evidence type="ECO:0000256" key="3">
    <source>
        <dbReference type="ARBA" id="ARBA00017057"/>
    </source>
</evidence>
<proteinExistence type="inferred from homology"/>
<evidence type="ECO:0000256" key="10">
    <source>
        <dbReference type="SAM" id="MobiDB-lite"/>
    </source>
</evidence>
<reference evidence="11 12" key="1">
    <citation type="journal article" date="2010" name="Nature">
        <title>The Ectocarpus genome and the independent evolution of multicellularity in brown algae.</title>
        <authorList>
            <person name="Cock J.M."/>
            <person name="Sterck L."/>
            <person name="Rouze P."/>
            <person name="Scornet D."/>
            <person name="Allen A.E."/>
            <person name="Amoutzias G."/>
            <person name="Anthouard V."/>
            <person name="Artiguenave F."/>
            <person name="Aury J.M."/>
            <person name="Badger J.H."/>
            <person name="Beszteri B."/>
            <person name="Billiau K."/>
            <person name="Bonnet E."/>
            <person name="Bothwell J.H."/>
            <person name="Bowler C."/>
            <person name="Boyen C."/>
            <person name="Brownlee C."/>
            <person name="Carrano C.J."/>
            <person name="Charrier B."/>
            <person name="Cho G.Y."/>
            <person name="Coelho S.M."/>
            <person name="Collen J."/>
            <person name="Corre E."/>
            <person name="Da Silva C."/>
            <person name="Delage L."/>
            <person name="Delaroque N."/>
            <person name="Dittami S.M."/>
            <person name="Doulbeau S."/>
            <person name="Elias M."/>
            <person name="Farnham G."/>
            <person name="Gachon C.M."/>
            <person name="Gschloessl B."/>
            <person name="Heesch S."/>
            <person name="Jabbari K."/>
            <person name="Jubin C."/>
            <person name="Kawai H."/>
            <person name="Kimura K."/>
            <person name="Kloareg B."/>
            <person name="Kupper F.C."/>
            <person name="Lang D."/>
            <person name="Le Bail A."/>
            <person name="Leblanc C."/>
            <person name="Lerouge P."/>
            <person name="Lohr M."/>
            <person name="Lopez P.J."/>
            <person name="Martens C."/>
            <person name="Maumus F."/>
            <person name="Michel G."/>
            <person name="Miranda-Saavedra D."/>
            <person name="Morales J."/>
            <person name="Moreau H."/>
            <person name="Motomura T."/>
            <person name="Nagasato C."/>
            <person name="Napoli C.A."/>
            <person name="Nelson D.R."/>
            <person name="Nyvall-Collen P."/>
            <person name="Peters A.F."/>
            <person name="Pommier C."/>
            <person name="Potin P."/>
            <person name="Poulain J."/>
            <person name="Quesneville H."/>
            <person name="Read B."/>
            <person name="Rensing S.A."/>
            <person name="Ritter A."/>
            <person name="Rousvoal S."/>
            <person name="Samanta M."/>
            <person name="Samson G."/>
            <person name="Schroeder D.C."/>
            <person name="Segurens B."/>
            <person name="Strittmatter M."/>
            <person name="Tonon T."/>
            <person name="Tregear J.W."/>
            <person name="Valentin K."/>
            <person name="von Dassow P."/>
            <person name="Yamagishi T."/>
            <person name="Van de Peer Y."/>
            <person name="Wincker P."/>
        </authorList>
    </citation>
    <scope>NUCLEOTIDE SEQUENCE [LARGE SCALE GENOMIC DNA]</scope>
    <source>
        <strain evidence="12">Ec32 / CCAP1310/4</strain>
    </source>
</reference>
<feature type="compositionally biased region" description="Basic and acidic residues" evidence="10">
    <location>
        <begin position="188"/>
        <end position="197"/>
    </location>
</feature>
<evidence type="ECO:0000256" key="1">
    <source>
        <dbReference type="ARBA" id="ARBA00004477"/>
    </source>
</evidence>
<evidence type="ECO:0000256" key="5">
    <source>
        <dbReference type="ARBA" id="ARBA00022824"/>
    </source>
</evidence>
<dbReference type="GO" id="GO:0008233">
    <property type="term" value="F:peptidase activity"/>
    <property type="evidence" value="ECO:0007669"/>
    <property type="project" value="UniProtKB-UniRule"/>
</dbReference>
<organism evidence="11 12">
    <name type="scientific">Ectocarpus siliculosus</name>
    <name type="common">Brown alga</name>
    <name type="synonym">Conferva siliculosa</name>
    <dbReference type="NCBI Taxonomy" id="2880"/>
    <lineage>
        <taxon>Eukaryota</taxon>
        <taxon>Sar</taxon>
        <taxon>Stramenopiles</taxon>
        <taxon>Ochrophyta</taxon>
        <taxon>PX clade</taxon>
        <taxon>Phaeophyceae</taxon>
        <taxon>Ectocarpales</taxon>
        <taxon>Ectocarpaceae</taxon>
        <taxon>Ectocarpus</taxon>
    </lineage>
</organism>
<feature type="region of interest" description="Disordered" evidence="10">
    <location>
        <begin position="177"/>
        <end position="197"/>
    </location>
</feature>
<sequence length="197" mass="22559">MDEDELIVPQSVETGDTVKMKQIMDDAVIKAVLEMGYEEDHTLNNAKLAVMALACVFAVTAQFWPQPFPESRALLAVCCVSYFACSFCLHLIVTYWEKDLILATARSSSRSMGKGIFVRTDFPRFDEMFTVSAEERKPGSKPIEEQWNVGKYFDYEGNFDEWGMGDAVKKLVTRLEKRARDRKKKEKKEKSESKKSK</sequence>
<dbReference type="AlphaFoldDB" id="D8LDY7"/>
<protein>
    <recommendedName>
        <fullName evidence="3 9">Signal peptidase complex subunit 2</fullName>
    </recommendedName>
</protein>
<evidence type="ECO:0000256" key="6">
    <source>
        <dbReference type="ARBA" id="ARBA00022989"/>
    </source>
</evidence>
<dbReference type="GO" id="GO:0045047">
    <property type="term" value="P:protein targeting to ER"/>
    <property type="evidence" value="ECO:0007669"/>
    <property type="project" value="TreeGrafter"/>
</dbReference>
<comment type="subcellular location">
    <subcellularLocation>
        <location evidence="1 9">Endoplasmic reticulum membrane</location>
        <topology evidence="1 9">Multi-pass membrane protein</topology>
    </subcellularLocation>
</comment>
<dbReference type="OrthoDB" id="29558at2759"/>
<evidence type="ECO:0000256" key="2">
    <source>
        <dbReference type="ARBA" id="ARBA00007324"/>
    </source>
</evidence>
<comment type="similarity">
    <text evidence="2 9">Belongs to the SPCS2 family.</text>
</comment>
<dbReference type="GO" id="GO:0006465">
    <property type="term" value="P:signal peptide processing"/>
    <property type="evidence" value="ECO:0007669"/>
    <property type="project" value="UniProtKB-UniRule"/>
</dbReference>
<evidence type="ECO:0000256" key="7">
    <source>
        <dbReference type="ARBA" id="ARBA00023136"/>
    </source>
</evidence>
<keyword evidence="5 9" id="KW-0256">Endoplasmic reticulum</keyword>
<evidence type="ECO:0000256" key="4">
    <source>
        <dbReference type="ARBA" id="ARBA00022692"/>
    </source>
</evidence>
<keyword evidence="4 9" id="KW-0812">Transmembrane</keyword>
<dbReference type="EMBL" id="FN647924">
    <property type="protein sequence ID" value="CBN75563.1"/>
    <property type="molecule type" value="Genomic_DNA"/>
</dbReference>
<dbReference type="InParanoid" id="D8LDY7"/>